<reference evidence="2 3" key="1">
    <citation type="submission" date="2019-11" db="EMBL/GenBank/DDBJ databases">
        <title>Whole genome sequence of Oryza granulata.</title>
        <authorList>
            <person name="Li W."/>
        </authorList>
    </citation>
    <scope>NUCLEOTIDE SEQUENCE [LARGE SCALE GENOMIC DNA]</scope>
    <source>
        <strain evidence="3">cv. Menghai</strain>
        <tissue evidence="2">Leaf</tissue>
    </source>
</reference>
<protein>
    <recommendedName>
        <fullName evidence="4">DUF4220 domain-containing protein</fullName>
    </recommendedName>
</protein>
<dbReference type="Proteomes" id="UP000479710">
    <property type="component" value="Unassembled WGS sequence"/>
</dbReference>
<proteinExistence type="predicted"/>
<keyword evidence="1" id="KW-1133">Transmembrane helix</keyword>
<dbReference type="PANTHER" id="PTHR33115:SF73">
    <property type="entry name" value="OS07G0649300 PROTEIN"/>
    <property type="match status" value="1"/>
</dbReference>
<accession>A0A6G1D210</accession>
<evidence type="ECO:0000313" key="2">
    <source>
        <dbReference type="EMBL" id="KAF0906421.1"/>
    </source>
</evidence>
<dbReference type="PANTHER" id="PTHR33115">
    <property type="entry name" value="ARM REPEAT SUPERFAMILY PROTEIN"/>
    <property type="match status" value="1"/>
</dbReference>
<dbReference type="EMBL" id="SPHZ02000007">
    <property type="protein sequence ID" value="KAF0906421.1"/>
    <property type="molecule type" value="Genomic_DNA"/>
</dbReference>
<organism evidence="2 3">
    <name type="scientific">Oryza meyeriana var. granulata</name>
    <dbReference type="NCBI Taxonomy" id="110450"/>
    <lineage>
        <taxon>Eukaryota</taxon>
        <taxon>Viridiplantae</taxon>
        <taxon>Streptophyta</taxon>
        <taxon>Embryophyta</taxon>
        <taxon>Tracheophyta</taxon>
        <taxon>Spermatophyta</taxon>
        <taxon>Magnoliopsida</taxon>
        <taxon>Liliopsida</taxon>
        <taxon>Poales</taxon>
        <taxon>Poaceae</taxon>
        <taxon>BOP clade</taxon>
        <taxon>Oryzoideae</taxon>
        <taxon>Oryzeae</taxon>
        <taxon>Oryzinae</taxon>
        <taxon>Oryza</taxon>
        <taxon>Oryza meyeriana</taxon>
    </lineage>
</organism>
<feature type="transmembrane region" description="Helical" evidence="1">
    <location>
        <begin position="73"/>
        <end position="89"/>
    </location>
</feature>
<keyword evidence="1" id="KW-0812">Transmembrane</keyword>
<evidence type="ECO:0000313" key="3">
    <source>
        <dbReference type="Proteomes" id="UP000479710"/>
    </source>
</evidence>
<feature type="transmembrane region" description="Helical" evidence="1">
    <location>
        <begin position="109"/>
        <end position="130"/>
    </location>
</feature>
<evidence type="ECO:0000256" key="1">
    <source>
        <dbReference type="SAM" id="Phobius"/>
    </source>
</evidence>
<evidence type="ECO:0008006" key="4">
    <source>
        <dbReference type="Google" id="ProtNLM"/>
    </source>
</evidence>
<dbReference type="AlphaFoldDB" id="A0A6G1D210"/>
<keyword evidence="1" id="KW-0472">Membrane</keyword>
<sequence length="334" mass="37094">MANTTGGEHSIIQIRSHGKGDKVAAPEKQLNRFVHLVAMIERLGNALGTLAFTWATVVLLGGYPTVLRSDDDFWFASTIVFLEAARMFSRENRMDYQLFFSTRGAFRRLGWNGLLTVMIPAAVVRVVLALERLVPQDYVESDRNAEQESMQNLKPSLNIFYGMVIGQGILYIVACVLEVFSFIPRRSLILRGGFRGQLGVKHVSLYYSYAFEKCMGGNVLAPKKISLVTFAMDSLNSDSSKKKLYGVQMLHSFLKKEHFRTKTIPKLTSSTETVASLFNMLGWTSDGDADGRLFAAKVTAQLADSLRVIAIPGAMQIVASLLDSDHQPKTLPEN</sequence>
<name>A0A6G1D210_9ORYZ</name>
<gene>
    <name evidence="2" type="ORF">E2562_011419</name>
</gene>
<feature type="transmembrane region" description="Helical" evidence="1">
    <location>
        <begin position="46"/>
        <end position="67"/>
    </location>
</feature>
<keyword evidence="3" id="KW-1185">Reference proteome</keyword>
<comment type="caution">
    <text evidence="2">The sequence shown here is derived from an EMBL/GenBank/DDBJ whole genome shotgun (WGS) entry which is preliminary data.</text>
</comment>
<feature type="transmembrane region" description="Helical" evidence="1">
    <location>
        <begin position="159"/>
        <end position="183"/>
    </location>
</feature>
<dbReference type="OrthoDB" id="689335at2759"/>